<accession>A0A4W3H5D4</accession>
<dbReference type="Ensembl" id="ENSCMIT00000010649.1">
    <property type="protein sequence ID" value="ENSCMIP00000010377.1"/>
    <property type="gene ID" value="ENSCMIG00000005477.1"/>
</dbReference>
<protein>
    <recommendedName>
        <fullName evidence="2">COMM domain-containing protein</fullName>
    </recommendedName>
</protein>
<feature type="domain" description="COMM" evidence="2">
    <location>
        <begin position="29"/>
        <end position="75"/>
    </location>
</feature>
<reference evidence="3" key="5">
    <citation type="submission" date="2025-09" db="UniProtKB">
        <authorList>
            <consortium name="Ensembl"/>
        </authorList>
    </citation>
    <scope>IDENTIFICATION</scope>
</reference>
<evidence type="ECO:0000313" key="3">
    <source>
        <dbReference type="Ensembl" id="ENSCMIP00000010377.1"/>
    </source>
</evidence>
<proteinExistence type="predicted"/>
<dbReference type="Pfam" id="PF07258">
    <property type="entry name" value="COMM_domain"/>
    <property type="match status" value="1"/>
</dbReference>
<evidence type="ECO:0000256" key="1">
    <source>
        <dbReference type="SAM" id="Phobius"/>
    </source>
</evidence>
<keyword evidence="1" id="KW-1133">Transmembrane helix</keyword>
<keyword evidence="1" id="KW-0472">Membrane</keyword>
<dbReference type="STRING" id="7868.ENSCMIP00000010377"/>
<reference evidence="4" key="2">
    <citation type="journal article" date="2007" name="PLoS Biol.">
        <title>Survey sequencing and comparative analysis of the elephant shark (Callorhinchus milii) genome.</title>
        <authorList>
            <person name="Venkatesh B."/>
            <person name="Kirkness E.F."/>
            <person name="Loh Y.H."/>
            <person name="Halpern A.L."/>
            <person name="Lee A.P."/>
            <person name="Johnson J."/>
            <person name="Dandona N."/>
            <person name="Viswanathan L.D."/>
            <person name="Tay A."/>
            <person name="Venter J.C."/>
            <person name="Strausberg R.L."/>
            <person name="Brenner S."/>
        </authorList>
    </citation>
    <scope>NUCLEOTIDE SEQUENCE [LARGE SCALE GENOMIC DNA]</scope>
</reference>
<name>A0A4W3H5D4_CALMI</name>
<dbReference type="InterPro" id="IPR017920">
    <property type="entry name" value="COMM"/>
</dbReference>
<dbReference type="AlphaFoldDB" id="A0A4W3H5D4"/>
<organism evidence="3 4">
    <name type="scientific">Callorhinchus milii</name>
    <name type="common">Ghost shark</name>
    <dbReference type="NCBI Taxonomy" id="7868"/>
    <lineage>
        <taxon>Eukaryota</taxon>
        <taxon>Metazoa</taxon>
        <taxon>Chordata</taxon>
        <taxon>Craniata</taxon>
        <taxon>Vertebrata</taxon>
        <taxon>Chondrichthyes</taxon>
        <taxon>Holocephali</taxon>
        <taxon>Chimaeriformes</taxon>
        <taxon>Callorhinchidae</taxon>
        <taxon>Callorhinchus</taxon>
    </lineage>
</organism>
<dbReference type="InParanoid" id="A0A4W3H5D4"/>
<evidence type="ECO:0000259" key="2">
    <source>
        <dbReference type="Pfam" id="PF07258"/>
    </source>
</evidence>
<keyword evidence="1" id="KW-0812">Transmembrane</keyword>
<evidence type="ECO:0000313" key="4">
    <source>
        <dbReference type="Proteomes" id="UP000314986"/>
    </source>
</evidence>
<dbReference type="GeneTree" id="ENSGT00390000018369"/>
<reference evidence="3" key="4">
    <citation type="submission" date="2025-08" db="UniProtKB">
        <authorList>
            <consortium name="Ensembl"/>
        </authorList>
    </citation>
    <scope>IDENTIFICATION</scope>
</reference>
<feature type="transmembrane region" description="Helical" evidence="1">
    <location>
        <begin position="82"/>
        <end position="99"/>
    </location>
</feature>
<reference evidence="4" key="1">
    <citation type="journal article" date="2006" name="Science">
        <title>Ancient noncoding elements conserved in the human genome.</title>
        <authorList>
            <person name="Venkatesh B."/>
            <person name="Kirkness E.F."/>
            <person name="Loh Y.H."/>
            <person name="Halpern A.L."/>
            <person name="Lee A.P."/>
            <person name="Johnson J."/>
            <person name="Dandona N."/>
            <person name="Viswanathan L.D."/>
            <person name="Tay A."/>
            <person name="Venter J.C."/>
            <person name="Strausberg R.L."/>
            <person name="Brenner S."/>
        </authorList>
    </citation>
    <scope>NUCLEOTIDE SEQUENCE [LARGE SCALE GENOMIC DNA]</scope>
</reference>
<sequence>NLPPLSSPALEQGKLITSPEDAKNMLTMGQLVDLQWKLGMAVSSDSLADSSDVISRSFEMTIPQFQNFSKQFREMASVRETVRRFAPLFFFWVFFLIPLHRRHRRV</sequence>
<reference evidence="4" key="3">
    <citation type="journal article" date="2014" name="Nature">
        <title>Elephant shark genome provides unique insights into gnathostome evolution.</title>
        <authorList>
            <consortium name="International Elephant Shark Genome Sequencing Consortium"/>
            <person name="Venkatesh B."/>
            <person name="Lee A.P."/>
            <person name="Ravi V."/>
            <person name="Maurya A.K."/>
            <person name="Lian M.M."/>
            <person name="Swann J.B."/>
            <person name="Ohta Y."/>
            <person name="Flajnik M.F."/>
            <person name="Sutoh Y."/>
            <person name="Kasahara M."/>
            <person name="Hoon S."/>
            <person name="Gangu V."/>
            <person name="Roy S.W."/>
            <person name="Irimia M."/>
            <person name="Korzh V."/>
            <person name="Kondrychyn I."/>
            <person name="Lim Z.W."/>
            <person name="Tay B.H."/>
            <person name="Tohari S."/>
            <person name="Kong K.W."/>
            <person name="Ho S."/>
            <person name="Lorente-Galdos B."/>
            <person name="Quilez J."/>
            <person name="Marques-Bonet T."/>
            <person name="Raney B.J."/>
            <person name="Ingham P.W."/>
            <person name="Tay A."/>
            <person name="Hillier L.W."/>
            <person name="Minx P."/>
            <person name="Boehm T."/>
            <person name="Wilson R.K."/>
            <person name="Brenner S."/>
            <person name="Warren W.C."/>
        </authorList>
    </citation>
    <scope>NUCLEOTIDE SEQUENCE [LARGE SCALE GENOMIC DNA]</scope>
</reference>
<dbReference type="Proteomes" id="UP000314986">
    <property type="component" value="Unassembled WGS sequence"/>
</dbReference>
<keyword evidence="4" id="KW-1185">Reference proteome</keyword>